<keyword evidence="2" id="KW-1185">Reference proteome</keyword>
<name>A0A1H3H581_9GAMM</name>
<dbReference type="SUPFAM" id="SSF116922">
    <property type="entry name" value="YugE-like"/>
    <property type="match status" value="1"/>
</dbReference>
<reference evidence="2" key="1">
    <citation type="submission" date="2016-10" db="EMBL/GenBank/DDBJ databases">
        <authorList>
            <person name="Varghese N."/>
            <person name="Submissions S."/>
        </authorList>
    </citation>
    <scope>NUCLEOTIDE SEQUENCE [LARGE SCALE GENOMIC DNA]</scope>
    <source>
        <strain evidence="2">ANC 5109</strain>
    </source>
</reference>
<organism evidence="1 2">
    <name type="scientific">Acinetobacter kyonggiensis</name>
    <dbReference type="NCBI Taxonomy" id="595670"/>
    <lineage>
        <taxon>Bacteria</taxon>
        <taxon>Pseudomonadati</taxon>
        <taxon>Pseudomonadota</taxon>
        <taxon>Gammaproteobacteria</taxon>
        <taxon>Moraxellales</taxon>
        <taxon>Moraxellaceae</taxon>
        <taxon>Acinetobacter</taxon>
    </lineage>
</organism>
<proteinExistence type="predicted"/>
<dbReference type="Gene3D" id="1.10.340.20">
    <property type="entry name" value="Apc36109-like domain"/>
    <property type="match status" value="1"/>
</dbReference>
<dbReference type="EMBL" id="FNPK01000003">
    <property type="protein sequence ID" value="SDY09809.1"/>
    <property type="molecule type" value="Genomic_DNA"/>
</dbReference>
<accession>A0A1H3H581</accession>
<evidence type="ECO:0000313" key="2">
    <source>
        <dbReference type="Proteomes" id="UP000199035"/>
    </source>
</evidence>
<dbReference type="Proteomes" id="UP000199035">
    <property type="component" value="Unassembled WGS sequence"/>
</dbReference>
<protein>
    <submittedName>
        <fullName evidence="1">Uncharacterized protein</fullName>
    </submittedName>
</protein>
<evidence type="ECO:0000313" key="1">
    <source>
        <dbReference type="EMBL" id="SDY09809.1"/>
    </source>
</evidence>
<sequence>MDVAHNKDAILLYGIHKVLLNEWDPLGIGRNPSMRDEYEDYLPKIFKMIRDHSSESEIFEYLWWVEHKVMEQKGNKQHTLRIASLLKKL</sequence>
<dbReference type="AlphaFoldDB" id="A0A1H3H581"/>
<dbReference type="InterPro" id="IPR023162">
    <property type="entry name" value="Apc36109-like_dom_sf"/>
</dbReference>
<gene>
    <name evidence="1" type="ORF">SAMN05421643_103204</name>
</gene>
<dbReference type="RefSeq" id="WP_086164092.1">
    <property type="nucleotide sequence ID" value="NZ_FNPK01000003.1"/>
</dbReference>